<dbReference type="AlphaFoldDB" id="A0A7Z3BII6"/>
<keyword evidence="1" id="KW-1133">Transmembrane helix</keyword>
<name>A0A7Z3BII6_9PSED</name>
<evidence type="ECO:0000256" key="1">
    <source>
        <dbReference type="SAM" id="Phobius"/>
    </source>
</evidence>
<keyword evidence="1" id="KW-0812">Transmembrane</keyword>
<keyword evidence="4" id="KW-1185">Reference proteome</keyword>
<proteinExistence type="predicted"/>
<dbReference type="EMBL" id="CP048833">
    <property type="protein sequence ID" value="QJP07498.1"/>
    <property type="molecule type" value="Genomic_DNA"/>
</dbReference>
<dbReference type="InterPro" id="IPR049220">
    <property type="entry name" value="DUF6868"/>
</dbReference>
<feature type="transmembrane region" description="Helical" evidence="1">
    <location>
        <begin position="9"/>
        <end position="32"/>
    </location>
</feature>
<feature type="domain" description="DUF6868" evidence="2">
    <location>
        <begin position="1"/>
        <end position="79"/>
    </location>
</feature>
<evidence type="ECO:0000259" key="2">
    <source>
        <dbReference type="Pfam" id="PF21742"/>
    </source>
</evidence>
<accession>A0A7Z3BII6</accession>
<protein>
    <recommendedName>
        <fullName evidence="2">DUF6868 domain-containing protein</fullName>
    </recommendedName>
</protein>
<keyword evidence="1" id="KW-0472">Membrane</keyword>
<dbReference type="RefSeq" id="WP_169936194.1">
    <property type="nucleotide sequence ID" value="NZ_CP048833.1"/>
</dbReference>
<organism evidence="3 4">
    <name type="scientific">Pseudomonas multiresinivorans</name>
    <dbReference type="NCBI Taxonomy" id="95301"/>
    <lineage>
        <taxon>Bacteria</taxon>
        <taxon>Pseudomonadati</taxon>
        <taxon>Pseudomonadota</taxon>
        <taxon>Gammaproteobacteria</taxon>
        <taxon>Pseudomonadales</taxon>
        <taxon>Pseudomonadaceae</taxon>
        <taxon>Pseudomonas</taxon>
    </lineage>
</organism>
<evidence type="ECO:0000313" key="3">
    <source>
        <dbReference type="EMBL" id="QJP07498.1"/>
    </source>
</evidence>
<gene>
    <name evidence="3" type="ORF">G4G71_06220</name>
</gene>
<dbReference type="KEGG" id="pmui:G4G71_06220"/>
<reference evidence="3 4" key="1">
    <citation type="submission" date="2020-02" db="EMBL/GenBank/DDBJ databases">
        <title>Complete genome sequence of Pseudomonas multiresinivorans ORNL1.</title>
        <authorList>
            <person name="Podar M."/>
        </authorList>
    </citation>
    <scope>NUCLEOTIDE SEQUENCE [LARGE SCALE GENOMIC DNA]</scope>
    <source>
        <strain evidence="4">populi</strain>
    </source>
</reference>
<feature type="transmembrane region" description="Helical" evidence="1">
    <location>
        <begin position="52"/>
        <end position="79"/>
    </location>
</feature>
<sequence length="80" mass="9399">MPLQELKPFLLYCTLINYAILLIWFFAFSLAHDFVYRLHTRWFELPVEKFDAIHYGGMALYKIGVLLFNLAPLLALCMLS</sequence>
<evidence type="ECO:0000313" key="4">
    <source>
        <dbReference type="Proteomes" id="UP000502549"/>
    </source>
</evidence>
<dbReference type="Proteomes" id="UP000502549">
    <property type="component" value="Chromosome"/>
</dbReference>
<dbReference type="Pfam" id="PF21742">
    <property type="entry name" value="DUF6868"/>
    <property type="match status" value="1"/>
</dbReference>